<dbReference type="RefSeq" id="WP_140914781.1">
    <property type="nucleotide sequence ID" value="NZ_VHHP01000003.1"/>
</dbReference>
<keyword evidence="3 6" id="KW-0547">Nucleotide-binding</keyword>
<dbReference type="NCBIfam" id="TIGR00552">
    <property type="entry name" value="nadE"/>
    <property type="match status" value="1"/>
</dbReference>
<keyword evidence="2 6" id="KW-0436">Ligase</keyword>
<evidence type="ECO:0000256" key="2">
    <source>
        <dbReference type="ARBA" id="ARBA00022598"/>
    </source>
</evidence>
<gene>
    <name evidence="9" type="primary">nadE</name>
    <name evidence="9" type="ORF">FJR74_01465</name>
</gene>
<keyword evidence="10" id="KW-1185">Reference proteome</keyword>
<keyword evidence="4 6" id="KW-0067">ATP-binding</keyword>
<dbReference type="EC" id="6.3.1.5" evidence="7"/>
<evidence type="ECO:0000313" key="9">
    <source>
        <dbReference type="EMBL" id="TPR54092.1"/>
    </source>
</evidence>
<name>A0ABY2Z4P5_9BACT</name>
<dbReference type="SUPFAM" id="SSF52402">
    <property type="entry name" value="Adenine nucleotide alpha hydrolases-like"/>
    <property type="match status" value="1"/>
</dbReference>
<accession>A0ABY2Z4P5</accession>
<sequence length="256" mass="29401">MVNQENFKKATLTKKEHKLYEILIKKIKQWLQQKVASAHSNGVTLGISGGIDSATLAVLANDLFKENAHFYYFKTKVDEYTENHVKLLEKRLGRNIEIVDLSQVYLSLESTLNLKNRMSQSNTKSRLFMTSAYALSQERNTLVLGTDNLDEFYLGYFTKYGDGGCDLLPFANVKKSDVYAMARLLNVPQEIIDKKPSANLYEEQYDEDELGFTYAEFESWLIDKSSVSEEIRNKIIAIHKKTDHKRKAIPRGPKLK</sequence>
<dbReference type="PANTHER" id="PTHR23090:SF9">
    <property type="entry name" value="GLUTAMINE-DEPENDENT NAD(+) SYNTHETASE"/>
    <property type="match status" value="1"/>
</dbReference>
<dbReference type="EMBL" id="VHHP01000003">
    <property type="protein sequence ID" value="TPR54092.1"/>
    <property type="molecule type" value="Genomic_DNA"/>
</dbReference>
<evidence type="ECO:0000256" key="1">
    <source>
        <dbReference type="ARBA" id="ARBA00004790"/>
    </source>
</evidence>
<dbReference type="Proteomes" id="UP000316851">
    <property type="component" value="Unassembled WGS sequence"/>
</dbReference>
<evidence type="ECO:0000259" key="8">
    <source>
        <dbReference type="Pfam" id="PF02540"/>
    </source>
</evidence>
<evidence type="ECO:0000256" key="4">
    <source>
        <dbReference type="ARBA" id="ARBA00022840"/>
    </source>
</evidence>
<comment type="caution">
    <text evidence="9">The sequence shown here is derived from an EMBL/GenBank/DDBJ whole genome shotgun (WGS) entry which is preliminary data.</text>
</comment>
<dbReference type="InterPro" id="IPR003694">
    <property type="entry name" value="NAD_synthase"/>
</dbReference>
<organism evidence="9 10">
    <name type="scientific">Metamycoplasma neophronis</name>
    <dbReference type="NCBI Taxonomy" id="872983"/>
    <lineage>
        <taxon>Bacteria</taxon>
        <taxon>Bacillati</taxon>
        <taxon>Mycoplasmatota</taxon>
        <taxon>Mycoplasmoidales</taxon>
        <taxon>Metamycoplasmataceae</taxon>
        <taxon>Metamycoplasma</taxon>
    </lineage>
</organism>
<evidence type="ECO:0000256" key="3">
    <source>
        <dbReference type="ARBA" id="ARBA00022741"/>
    </source>
</evidence>
<dbReference type="CDD" id="cd00553">
    <property type="entry name" value="NAD_synthase"/>
    <property type="match status" value="1"/>
</dbReference>
<comment type="pathway">
    <text evidence="1">Cofactor biosynthesis; NAD(+) biosynthesis.</text>
</comment>
<evidence type="ECO:0000256" key="6">
    <source>
        <dbReference type="RuleBase" id="RU003811"/>
    </source>
</evidence>
<comment type="catalytic activity">
    <reaction evidence="7">
        <text>deamido-NAD(+) + NH4(+) + ATP = AMP + diphosphate + NAD(+) + H(+)</text>
        <dbReference type="Rhea" id="RHEA:21188"/>
        <dbReference type="ChEBI" id="CHEBI:15378"/>
        <dbReference type="ChEBI" id="CHEBI:28938"/>
        <dbReference type="ChEBI" id="CHEBI:30616"/>
        <dbReference type="ChEBI" id="CHEBI:33019"/>
        <dbReference type="ChEBI" id="CHEBI:57540"/>
        <dbReference type="ChEBI" id="CHEBI:58437"/>
        <dbReference type="ChEBI" id="CHEBI:456215"/>
        <dbReference type="EC" id="6.3.1.5"/>
    </reaction>
</comment>
<dbReference type="Gene3D" id="3.40.50.620">
    <property type="entry name" value="HUPs"/>
    <property type="match status" value="1"/>
</dbReference>
<feature type="domain" description="NAD/GMP synthase" evidence="8">
    <location>
        <begin position="24"/>
        <end position="247"/>
    </location>
</feature>
<dbReference type="InterPro" id="IPR014729">
    <property type="entry name" value="Rossmann-like_a/b/a_fold"/>
</dbReference>
<dbReference type="InterPro" id="IPR022310">
    <property type="entry name" value="NAD/GMP_synthase"/>
</dbReference>
<comment type="similarity">
    <text evidence="6">Belongs to the NAD synthetase family.</text>
</comment>
<evidence type="ECO:0000313" key="10">
    <source>
        <dbReference type="Proteomes" id="UP000316851"/>
    </source>
</evidence>
<proteinExistence type="inferred from homology"/>
<evidence type="ECO:0000256" key="5">
    <source>
        <dbReference type="ARBA" id="ARBA00023027"/>
    </source>
</evidence>
<dbReference type="PANTHER" id="PTHR23090">
    <property type="entry name" value="NH 3 /GLUTAMINE-DEPENDENT NAD + SYNTHETASE"/>
    <property type="match status" value="1"/>
</dbReference>
<keyword evidence="5 6" id="KW-0520">NAD</keyword>
<evidence type="ECO:0000256" key="7">
    <source>
        <dbReference type="RuleBase" id="RU003812"/>
    </source>
</evidence>
<dbReference type="Pfam" id="PF02540">
    <property type="entry name" value="NAD_synthase"/>
    <property type="match status" value="1"/>
</dbReference>
<reference evidence="9" key="1">
    <citation type="submission" date="2019-06" db="EMBL/GenBank/DDBJ databases">
        <title>Mycoplasma neophronis type strain whole genome sequence.</title>
        <authorList>
            <person name="Spergser J."/>
        </authorList>
    </citation>
    <scope>NUCLEOTIDE SEQUENCE [LARGE SCALE GENOMIC DNA]</scope>
    <source>
        <strain evidence="9">DSM 24097</strain>
    </source>
</reference>
<protein>
    <recommendedName>
        <fullName evidence="7">NH(3)-dependent NAD(+) synthetase</fullName>
        <ecNumber evidence="7">6.3.1.5</ecNumber>
    </recommendedName>
</protein>
<dbReference type="GO" id="GO:0008795">
    <property type="term" value="F:NAD+ synthase activity"/>
    <property type="evidence" value="ECO:0007669"/>
    <property type="project" value="UniProtKB-EC"/>
</dbReference>